<dbReference type="PANTHER" id="PTHR43334:SF1">
    <property type="entry name" value="3-HYDROXYPROPIONATE--COA LIGASE [ADP-FORMING]"/>
    <property type="match status" value="1"/>
</dbReference>
<keyword evidence="2" id="KW-0547">Nucleotide-binding</keyword>
<evidence type="ECO:0000256" key="3">
    <source>
        <dbReference type="ARBA" id="ARBA00022840"/>
    </source>
</evidence>
<feature type="non-terminal residue" evidence="4">
    <location>
        <position position="1"/>
    </location>
</feature>
<dbReference type="Pfam" id="PF13549">
    <property type="entry name" value="ATP-grasp_5"/>
    <property type="match status" value="1"/>
</dbReference>
<dbReference type="EMBL" id="BART01033129">
    <property type="protein sequence ID" value="GAH17442.1"/>
    <property type="molecule type" value="Genomic_DNA"/>
</dbReference>
<dbReference type="InterPro" id="IPR051538">
    <property type="entry name" value="Acyl-CoA_Synth/Transferase"/>
</dbReference>
<keyword evidence="3" id="KW-0067">ATP-binding</keyword>
<evidence type="ECO:0000256" key="1">
    <source>
        <dbReference type="ARBA" id="ARBA00022598"/>
    </source>
</evidence>
<protein>
    <submittedName>
        <fullName evidence="4">Uncharacterized protein</fullName>
    </submittedName>
</protein>
<reference evidence="4" key="1">
    <citation type="journal article" date="2014" name="Front. Microbiol.">
        <title>High frequency of phylogenetically diverse reductive dehalogenase-homologous genes in deep subseafloor sedimentary metagenomes.</title>
        <authorList>
            <person name="Kawai M."/>
            <person name="Futagami T."/>
            <person name="Toyoda A."/>
            <person name="Takaki Y."/>
            <person name="Nishi S."/>
            <person name="Hori S."/>
            <person name="Arai W."/>
            <person name="Tsubouchi T."/>
            <person name="Morono Y."/>
            <person name="Uchiyama I."/>
            <person name="Ito T."/>
            <person name="Fujiyama A."/>
            <person name="Inagaki F."/>
            <person name="Takami H."/>
        </authorList>
    </citation>
    <scope>NUCLEOTIDE SEQUENCE</scope>
    <source>
        <strain evidence="4">Expedition CK06-06</strain>
    </source>
</reference>
<evidence type="ECO:0000256" key="2">
    <source>
        <dbReference type="ARBA" id="ARBA00022741"/>
    </source>
</evidence>
<dbReference type="GO" id="GO:0016874">
    <property type="term" value="F:ligase activity"/>
    <property type="evidence" value="ECO:0007669"/>
    <property type="project" value="UniProtKB-KW"/>
</dbReference>
<comment type="caution">
    <text evidence="4">The sequence shown here is derived from an EMBL/GenBank/DDBJ whole genome shotgun (WGS) entry which is preliminary data.</text>
</comment>
<evidence type="ECO:0000313" key="4">
    <source>
        <dbReference type="EMBL" id="GAH17442.1"/>
    </source>
</evidence>
<gene>
    <name evidence="4" type="ORF">S01H4_57036</name>
</gene>
<name>X1DB30_9ZZZZ</name>
<dbReference type="SUPFAM" id="SSF56059">
    <property type="entry name" value="Glutathione synthetase ATP-binding domain-like"/>
    <property type="match status" value="1"/>
</dbReference>
<keyword evidence="1" id="KW-0436">Ligase</keyword>
<proteinExistence type="predicted"/>
<organism evidence="4">
    <name type="scientific">marine sediment metagenome</name>
    <dbReference type="NCBI Taxonomy" id="412755"/>
    <lineage>
        <taxon>unclassified sequences</taxon>
        <taxon>metagenomes</taxon>
        <taxon>ecological metagenomes</taxon>
    </lineage>
</organism>
<sequence length="137" mass="15332">PQILHKSDLGGIIINITTPAEVRGSFNEIMRRVSKRMPGAKIYGVIVQKMMKKKGREIIIGANKDLQFGHLIMCGLGGIYVNFLEDVAFRLNPITRNEALDMLSETKAYKLLRGVRGEPPSDINSVIETILRIIKDL</sequence>
<dbReference type="GO" id="GO:0005524">
    <property type="term" value="F:ATP binding"/>
    <property type="evidence" value="ECO:0007669"/>
    <property type="project" value="UniProtKB-KW"/>
</dbReference>
<dbReference type="AlphaFoldDB" id="X1DB30"/>
<accession>X1DB30</accession>
<dbReference type="PANTHER" id="PTHR43334">
    <property type="entry name" value="ACETATE--COA LIGASE [ADP-FORMING]"/>
    <property type="match status" value="1"/>
</dbReference>
<dbReference type="Gene3D" id="3.30.470.20">
    <property type="entry name" value="ATP-grasp fold, B domain"/>
    <property type="match status" value="1"/>
</dbReference>